<dbReference type="Proteomes" id="UP000304148">
    <property type="component" value="Chromosome"/>
</dbReference>
<reference evidence="2" key="1">
    <citation type="submission" date="2018-08" db="EMBL/GenBank/DDBJ databases">
        <authorList>
            <person name="Chevrot R."/>
        </authorList>
    </citation>
    <scope>NUCLEOTIDE SEQUENCE [LARGE SCALE GENOMIC DNA]</scope>
</reference>
<sequence>MNRRGGVIPDPVSFLLTSTQELLDSSINIVGNLAEFLEQFFCIFVQSKLSSYEYPAWEQRFHAHGGVTYAFCRANYRCKQ</sequence>
<dbReference type="AlphaFoldDB" id="A0A383RBJ8"/>
<accession>A0A383RBJ8</accession>
<protein>
    <submittedName>
        <fullName evidence="1">Uncharacterized protein</fullName>
    </submittedName>
</protein>
<evidence type="ECO:0000313" key="1">
    <source>
        <dbReference type="EMBL" id="SYX83904.1"/>
    </source>
</evidence>
<dbReference type="EMBL" id="LS992241">
    <property type="protein sequence ID" value="SYX83904.1"/>
    <property type="molecule type" value="Genomic_DNA"/>
</dbReference>
<organism evidence="1 2">
    <name type="scientific">Paenibacillus alvei</name>
    <name type="common">Bacillus alvei</name>
    <dbReference type="NCBI Taxonomy" id="44250"/>
    <lineage>
        <taxon>Bacteria</taxon>
        <taxon>Bacillati</taxon>
        <taxon>Bacillota</taxon>
        <taxon>Bacilli</taxon>
        <taxon>Bacillales</taxon>
        <taxon>Paenibacillaceae</taxon>
        <taxon>Paenibacillus</taxon>
    </lineage>
</organism>
<gene>
    <name evidence="1" type="ORF">PBLR_12326</name>
</gene>
<name>A0A383RBJ8_PAEAL</name>
<evidence type="ECO:0000313" key="2">
    <source>
        <dbReference type="Proteomes" id="UP000304148"/>
    </source>
</evidence>
<proteinExistence type="predicted"/>